<evidence type="ECO:0000256" key="3">
    <source>
        <dbReference type="ARBA" id="ARBA00022833"/>
    </source>
</evidence>
<feature type="compositionally biased region" description="Low complexity" evidence="8">
    <location>
        <begin position="824"/>
        <end position="835"/>
    </location>
</feature>
<evidence type="ECO:0000256" key="1">
    <source>
        <dbReference type="ARBA" id="ARBA00004123"/>
    </source>
</evidence>
<comment type="caution">
    <text evidence="10">The sequence shown here is derived from an EMBL/GenBank/DDBJ whole genome shotgun (WGS) entry which is preliminary data.</text>
</comment>
<dbReference type="PANTHER" id="PTHR47782">
    <property type="entry name" value="ZN(II)2CYS6 TRANSCRIPTION FACTOR (EUROFUNG)-RELATED"/>
    <property type="match status" value="1"/>
</dbReference>
<dbReference type="InterPro" id="IPR052202">
    <property type="entry name" value="Yeast_MetPath_Reg"/>
</dbReference>
<dbReference type="PROSITE" id="PS50048">
    <property type="entry name" value="ZN2_CY6_FUNGAL_2"/>
    <property type="match status" value="1"/>
</dbReference>
<gene>
    <name evidence="10" type="ORF">RI543_003715</name>
</gene>
<dbReference type="SMART" id="SM00906">
    <property type="entry name" value="Fungal_trans"/>
    <property type="match status" value="1"/>
</dbReference>
<organism evidence="10 11">
    <name type="scientific">Arxiozyma heterogenica</name>
    <dbReference type="NCBI Taxonomy" id="278026"/>
    <lineage>
        <taxon>Eukaryota</taxon>
        <taxon>Fungi</taxon>
        <taxon>Dikarya</taxon>
        <taxon>Ascomycota</taxon>
        <taxon>Saccharomycotina</taxon>
        <taxon>Saccharomycetes</taxon>
        <taxon>Saccharomycetales</taxon>
        <taxon>Saccharomycetaceae</taxon>
        <taxon>Arxiozyma</taxon>
    </lineage>
</organism>
<dbReference type="CDD" id="cd12148">
    <property type="entry name" value="fungal_TF_MHR"/>
    <property type="match status" value="1"/>
</dbReference>
<dbReference type="Proteomes" id="UP001306508">
    <property type="component" value="Unassembled WGS sequence"/>
</dbReference>
<dbReference type="InterPro" id="IPR036864">
    <property type="entry name" value="Zn2-C6_fun-type_DNA-bd_sf"/>
</dbReference>
<keyword evidence="2" id="KW-0479">Metal-binding</keyword>
<evidence type="ECO:0000259" key="9">
    <source>
        <dbReference type="PROSITE" id="PS50048"/>
    </source>
</evidence>
<dbReference type="Gene3D" id="4.10.240.10">
    <property type="entry name" value="Zn(2)-C6 fungal-type DNA-binding domain"/>
    <property type="match status" value="1"/>
</dbReference>
<feature type="compositionally biased region" description="Low complexity" evidence="8">
    <location>
        <begin position="1062"/>
        <end position="1075"/>
    </location>
</feature>
<feature type="region of interest" description="Disordered" evidence="8">
    <location>
        <begin position="1231"/>
        <end position="1273"/>
    </location>
</feature>
<dbReference type="SUPFAM" id="SSF57701">
    <property type="entry name" value="Zn2/Cys6 DNA-binding domain"/>
    <property type="match status" value="1"/>
</dbReference>
<keyword evidence="4" id="KW-0805">Transcription regulation</keyword>
<evidence type="ECO:0000313" key="11">
    <source>
        <dbReference type="Proteomes" id="UP001306508"/>
    </source>
</evidence>
<feature type="domain" description="Zn(2)-C6 fungal-type" evidence="9">
    <location>
        <begin position="40"/>
        <end position="70"/>
    </location>
</feature>
<dbReference type="PROSITE" id="PS00463">
    <property type="entry name" value="ZN2_CY6_FUNGAL_1"/>
    <property type="match status" value="1"/>
</dbReference>
<keyword evidence="7" id="KW-0539">Nucleus</keyword>
<dbReference type="GO" id="GO:0006351">
    <property type="term" value="P:DNA-templated transcription"/>
    <property type="evidence" value="ECO:0007669"/>
    <property type="project" value="InterPro"/>
</dbReference>
<dbReference type="GO" id="GO:0000981">
    <property type="term" value="F:DNA-binding transcription factor activity, RNA polymerase II-specific"/>
    <property type="evidence" value="ECO:0007669"/>
    <property type="project" value="InterPro"/>
</dbReference>
<feature type="compositionally biased region" description="Polar residues" evidence="8">
    <location>
        <begin position="786"/>
        <end position="795"/>
    </location>
</feature>
<sequence length="1362" mass="155107">MGRPKKEISEEKFEQFQREVELAGNRTDILLRDKKGRSRSCLLCRRRKQRCDHKLPTCTACLKAGVKCIQPAKYQSSSTNSKDNIIPTTNNVGLNNDNNCNINNCTLGNDRPLIISNYSISPVNSKNSLNSNGLLSINNINNGNNSFFVNSNSNIIQTTNFNTTGKITKSNPNSDSDKDEYTKLLEKKLRFLEKLIDISPNTVTFKKKIKQYKRITHLLNNMDDTFDELDFHHPNNGPDNKFDSTYYRFPYNNHNTKILPPLNSQFFDPNNNTNSISATSANRTEFKDDYYNRMMGTSLPRVASQNSKYDTVISLTSKSLKDFDLSSCIFSKYDLKEFLAYKPVMEFDEELSRSFLDTFFTRLQFKYPLLDEQEIYSFHEHFVNNNIYSYSESDFHFSCGRMWLVYTISACLQMTTGKYKGNPPMNYFSTAIRHVAKCGRSLNYVQQVELLTLLVLYLLRTDKDSLVLYEIIKDVMTICKEKLYLNKWHSPDPFANKKLRLFWCIYLLERMICVAVGKPYTITESEIDLPYFTEDSFNTKDTKTHNGVNFINQSLKLRRTESNFVEQLKIIPQKPEDADSTPNNSNNKKLLIKQLPEVRKIFKDLEVWRSGLITSSFKNFENETLKLYYYRAVRLLIQPYLEVLPPDDRLFRECQAAAGQICQLYKIFHQKTVTGHSTPAVHTVFVAGVTLIYCMWLARNFGDKKRRKLGDDSKHTRPLVSATLFSTMDDLRACSVCLYVITERSNFARIFRDAFEQLMNATVGNLIERCGPNSSELIYMANDTKNGQHKASNSYQKKKTQNITDEDTTLMSSDQDGRINDKASNNNNISKENSNYETTNSINGMPPAMNRTFGKGQAEEHAGFVANSQVDPAEQKELNRKKGILQKATLPKSLAHLLINEDNEDEKSFNRPETESCKKSTADTPSNSLKEEEEDGSSPTTSINDDTKRYIVKKPVNLNEFNWENFEHQAFLQQHYAQQNLQVYLTSLNYNKTDNNNNKQFPANVNVNTTTNNGNGIIPYSNLQPYIGTQPTLPANLNSTNSQSTNIQQNYVKNMNSHKSHNSNDTPSSTTSTNTHVPISTFNDVPIQPVSEIYQSTNINRTRMGNTSYPGAPVIHGPMVNNNNNSNNTFSTIPVSTMPLISMSNNNNNIPNNNNVMTITRNNEVTSSGVLFNNGTHDMINNISTWTNDSANELLSHSNYNYSMFNLEPTNPIPTDSDKKNMTHFSTNNNVTSHIGSSNSVNLTPTSTVTNTATTNNNNNSNNNDSILHPQDADGCSNENNQPIRTNEPNNRMINHVDVNQSNNGMMVPKRIGTISSDSYNNNLKNSQNKIANKFVTKTRFPDNFAPVEDFWTVNDDYEFLT</sequence>
<keyword evidence="5" id="KW-0238">DNA-binding</keyword>
<dbReference type="SMART" id="SM00066">
    <property type="entry name" value="GAL4"/>
    <property type="match status" value="1"/>
</dbReference>
<evidence type="ECO:0000256" key="7">
    <source>
        <dbReference type="ARBA" id="ARBA00023242"/>
    </source>
</evidence>
<dbReference type="GO" id="GO:0005634">
    <property type="term" value="C:nucleus"/>
    <property type="evidence" value="ECO:0007669"/>
    <property type="project" value="UniProtKB-SubCell"/>
</dbReference>
<keyword evidence="3" id="KW-0862">Zinc</keyword>
<dbReference type="Pfam" id="PF04082">
    <property type="entry name" value="Fungal_trans"/>
    <property type="match status" value="1"/>
</dbReference>
<feature type="region of interest" description="Disordered" evidence="8">
    <location>
        <begin position="1056"/>
        <end position="1082"/>
    </location>
</feature>
<evidence type="ECO:0000313" key="10">
    <source>
        <dbReference type="EMBL" id="KAK5778792.1"/>
    </source>
</evidence>
<keyword evidence="11" id="KW-1185">Reference proteome</keyword>
<accession>A0AAN7WNJ8</accession>
<name>A0AAN7WNJ8_9SACH</name>
<keyword evidence="6" id="KW-0804">Transcription</keyword>
<dbReference type="FunFam" id="4.10.240.10:FF:000048">
    <property type="entry name" value="YLR278C"/>
    <property type="match status" value="1"/>
</dbReference>
<feature type="compositionally biased region" description="Low complexity" evidence="8">
    <location>
        <begin position="1237"/>
        <end position="1264"/>
    </location>
</feature>
<evidence type="ECO:0000256" key="6">
    <source>
        <dbReference type="ARBA" id="ARBA00023163"/>
    </source>
</evidence>
<reference evidence="11" key="1">
    <citation type="submission" date="2023-07" db="EMBL/GenBank/DDBJ databases">
        <title>A draft genome of Kazachstania heterogenica Y-27499.</title>
        <authorList>
            <person name="Donic C."/>
            <person name="Kralova J.S."/>
            <person name="Fidel L."/>
            <person name="Ben-Dor S."/>
            <person name="Jung S."/>
        </authorList>
    </citation>
    <scope>NUCLEOTIDE SEQUENCE [LARGE SCALE GENOMIC DNA]</scope>
    <source>
        <strain evidence="11">Y27499</strain>
    </source>
</reference>
<protein>
    <recommendedName>
        <fullName evidence="9">Zn(2)-C6 fungal-type domain-containing protein</fullName>
    </recommendedName>
</protein>
<dbReference type="GO" id="GO:0045944">
    <property type="term" value="P:positive regulation of transcription by RNA polymerase II"/>
    <property type="evidence" value="ECO:0007669"/>
    <property type="project" value="TreeGrafter"/>
</dbReference>
<proteinExistence type="predicted"/>
<dbReference type="PANTHER" id="PTHR47782:SF12">
    <property type="entry name" value="ZN(II)2CYS6 TRANSCRIPTION FACTOR (EUROFUNG)"/>
    <property type="match status" value="1"/>
</dbReference>
<evidence type="ECO:0000256" key="4">
    <source>
        <dbReference type="ARBA" id="ARBA00023015"/>
    </source>
</evidence>
<dbReference type="GO" id="GO:0008270">
    <property type="term" value="F:zinc ion binding"/>
    <property type="evidence" value="ECO:0007669"/>
    <property type="project" value="InterPro"/>
</dbReference>
<dbReference type="EMBL" id="JAWIZZ010000051">
    <property type="protein sequence ID" value="KAK5778792.1"/>
    <property type="molecule type" value="Genomic_DNA"/>
</dbReference>
<evidence type="ECO:0000256" key="5">
    <source>
        <dbReference type="ARBA" id="ARBA00023125"/>
    </source>
</evidence>
<evidence type="ECO:0000256" key="2">
    <source>
        <dbReference type="ARBA" id="ARBA00022723"/>
    </source>
</evidence>
<feature type="compositionally biased region" description="Basic and acidic residues" evidence="8">
    <location>
        <begin position="906"/>
        <end position="921"/>
    </location>
</feature>
<feature type="region of interest" description="Disordered" evidence="8">
    <location>
        <begin position="786"/>
        <end position="846"/>
    </location>
</feature>
<comment type="subcellular location">
    <subcellularLocation>
        <location evidence="1">Nucleus</location>
    </subcellularLocation>
</comment>
<dbReference type="Pfam" id="PF00172">
    <property type="entry name" value="Zn_clus"/>
    <property type="match status" value="1"/>
</dbReference>
<dbReference type="InterPro" id="IPR007219">
    <property type="entry name" value="XnlR_reg_dom"/>
</dbReference>
<dbReference type="InterPro" id="IPR001138">
    <property type="entry name" value="Zn2Cys6_DnaBD"/>
</dbReference>
<evidence type="ECO:0000256" key="8">
    <source>
        <dbReference type="SAM" id="MobiDB-lite"/>
    </source>
</evidence>
<dbReference type="GO" id="GO:0043565">
    <property type="term" value="F:sequence-specific DNA binding"/>
    <property type="evidence" value="ECO:0007669"/>
    <property type="project" value="TreeGrafter"/>
</dbReference>
<feature type="region of interest" description="Disordered" evidence="8">
    <location>
        <begin position="901"/>
        <end position="946"/>
    </location>
</feature>
<dbReference type="CDD" id="cd00067">
    <property type="entry name" value="GAL4"/>
    <property type="match status" value="1"/>
</dbReference>